<dbReference type="GO" id="GO:0140293">
    <property type="term" value="F:ADP-ribosylglutamate hydrolase activity"/>
    <property type="evidence" value="ECO:0007669"/>
    <property type="project" value="TreeGrafter"/>
</dbReference>
<reference evidence="2 3" key="1">
    <citation type="journal article" date="2019" name="Genome Biol. Evol.">
        <title>Whole-Genome Sequencing of the Giant Devil Catfish, Bagarius yarrelli.</title>
        <authorList>
            <person name="Jiang W."/>
            <person name="Lv Y."/>
            <person name="Cheng L."/>
            <person name="Yang K."/>
            <person name="Chao B."/>
            <person name="Wang X."/>
            <person name="Li Y."/>
            <person name="Pan X."/>
            <person name="You X."/>
            <person name="Zhang Y."/>
            <person name="Yang J."/>
            <person name="Li J."/>
            <person name="Zhang X."/>
            <person name="Liu S."/>
            <person name="Sun C."/>
            <person name="Yang J."/>
            <person name="Shi Q."/>
        </authorList>
    </citation>
    <scope>NUCLEOTIDE SEQUENCE [LARGE SCALE GENOMIC DNA]</scope>
    <source>
        <strain evidence="2">JWS20170419001</strain>
        <tissue evidence="2">Muscle</tissue>
    </source>
</reference>
<dbReference type="Proteomes" id="UP000319801">
    <property type="component" value="Unassembled WGS sequence"/>
</dbReference>
<dbReference type="PANTHER" id="PTHR11106:SF93">
    <property type="entry name" value="ADP-RIBOSE GLYCOHYDROLASE MACROD1"/>
    <property type="match status" value="1"/>
</dbReference>
<dbReference type="InterPro" id="IPR002589">
    <property type="entry name" value="Macro_dom"/>
</dbReference>
<protein>
    <submittedName>
        <fullName evidence="2">O-acetyl-ADP-ribose deacetylase MACROD1</fullName>
    </submittedName>
</protein>
<dbReference type="Pfam" id="PF01661">
    <property type="entry name" value="Macro"/>
    <property type="match status" value="1"/>
</dbReference>
<keyword evidence="3" id="KW-1185">Reference proteome</keyword>
<evidence type="ECO:0000259" key="1">
    <source>
        <dbReference type="PROSITE" id="PS51154"/>
    </source>
</evidence>
<dbReference type="AlphaFoldDB" id="A0A556TNK4"/>
<evidence type="ECO:0000313" key="3">
    <source>
        <dbReference type="Proteomes" id="UP000319801"/>
    </source>
</evidence>
<feature type="domain" description="Macro" evidence="1">
    <location>
        <begin position="157"/>
        <end position="279"/>
    </location>
</feature>
<dbReference type="Gene3D" id="3.40.220.10">
    <property type="entry name" value="Leucine Aminopeptidase, subunit E, domain 1"/>
    <property type="match status" value="1"/>
</dbReference>
<organism evidence="2 3">
    <name type="scientific">Bagarius yarrelli</name>
    <name type="common">Goonch</name>
    <name type="synonym">Bagrus yarrelli</name>
    <dbReference type="NCBI Taxonomy" id="175774"/>
    <lineage>
        <taxon>Eukaryota</taxon>
        <taxon>Metazoa</taxon>
        <taxon>Chordata</taxon>
        <taxon>Craniata</taxon>
        <taxon>Vertebrata</taxon>
        <taxon>Euteleostomi</taxon>
        <taxon>Actinopterygii</taxon>
        <taxon>Neopterygii</taxon>
        <taxon>Teleostei</taxon>
        <taxon>Ostariophysi</taxon>
        <taxon>Siluriformes</taxon>
        <taxon>Sisoridae</taxon>
        <taxon>Sisorinae</taxon>
        <taxon>Bagarius</taxon>
    </lineage>
</organism>
<evidence type="ECO:0000313" key="2">
    <source>
        <dbReference type="EMBL" id="TSK28114.1"/>
    </source>
</evidence>
<dbReference type="GO" id="GO:0005654">
    <property type="term" value="C:nucleoplasm"/>
    <property type="evidence" value="ECO:0007669"/>
    <property type="project" value="TreeGrafter"/>
</dbReference>
<accession>A0A556TNK4</accession>
<dbReference type="SUPFAM" id="SSF52949">
    <property type="entry name" value="Macro domain-like"/>
    <property type="match status" value="1"/>
</dbReference>
<dbReference type="PANTHER" id="PTHR11106">
    <property type="entry name" value="GANGLIOSIDE INDUCED DIFFERENTIATION ASSOCIATED PROTEIN 2-RELATED"/>
    <property type="match status" value="1"/>
</dbReference>
<gene>
    <name evidence="2" type="ORF">Baya_2301</name>
</gene>
<name>A0A556TNK4_BAGYA</name>
<dbReference type="EMBL" id="VCAZ01000008">
    <property type="protein sequence ID" value="TSK28114.1"/>
    <property type="molecule type" value="Genomic_DNA"/>
</dbReference>
<dbReference type="InterPro" id="IPR043472">
    <property type="entry name" value="Macro_dom-like"/>
</dbReference>
<dbReference type="GO" id="GO:0006974">
    <property type="term" value="P:DNA damage response"/>
    <property type="evidence" value="ECO:0007669"/>
    <property type="project" value="TreeGrafter"/>
</dbReference>
<proteinExistence type="predicted"/>
<dbReference type="SMART" id="SM00506">
    <property type="entry name" value="A1pp"/>
    <property type="match status" value="1"/>
</dbReference>
<dbReference type="GO" id="GO:0042278">
    <property type="term" value="P:purine nucleoside metabolic process"/>
    <property type="evidence" value="ECO:0007669"/>
    <property type="project" value="TreeGrafter"/>
</dbReference>
<comment type="caution">
    <text evidence="2">The sequence shown here is derived from an EMBL/GenBank/DDBJ whole genome shotgun (WGS) entry which is preliminary data.</text>
</comment>
<sequence length="279" mass="29849">MAFQMSSLAARVSVIKQLISPAANFSLFHPVVNSPPRACRAINIVARSQTFSTSCVISKWRELKRGVVSGGACSRKRSFALLIGGVGVSAAVLSSSAVCAMASRPTVNLNSDKSDWKTAKKELLSMGLKERREMYRTDYISLDQVPVWKRSGTTSAEPLYKTIEELNQKVSLFCGDITKLEIDAIANAANKTLLGGGGVDGAIHRGAGPLLKKECSTLGGCETGEAKITGAYGLPAKYVIHTVGPIVHGSVGETERQALRDCYYNCLHTAAKNQLQTVV</sequence>
<dbReference type="GO" id="GO:0140291">
    <property type="term" value="P:peptidyl-glutamate ADP-deribosylation"/>
    <property type="evidence" value="ECO:0007669"/>
    <property type="project" value="TreeGrafter"/>
</dbReference>
<dbReference type="PROSITE" id="PS51154">
    <property type="entry name" value="MACRO"/>
    <property type="match status" value="1"/>
</dbReference>
<dbReference type="OrthoDB" id="6133115at2759"/>